<reference evidence="2 3" key="1">
    <citation type="journal article" name="Sci. Rep.">
        <title>Genome-scale phylogenetic analyses confirm Olpidium as the closest living zoosporic fungus to the non-flagellated, terrestrial fungi.</title>
        <authorList>
            <person name="Chang Y."/>
            <person name="Rochon D."/>
            <person name="Sekimoto S."/>
            <person name="Wang Y."/>
            <person name="Chovatia M."/>
            <person name="Sandor L."/>
            <person name="Salamov A."/>
            <person name="Grigoriev I.V."/>
            <person name="Stajich J.E."/>
            <person name="Spatafora J.W."/>
        </authorList>
    </citation>
    <scope>NUCLEOTIDE SEQUENCE [LARGE SCALE GENOMIC DNA]</scope>
    <source>
        <strain evidence="2">S191</strain>
    </source>
</reference>
<keyword evidence="3" id="KW-1185">Reference proteome</keyword>
<comment type="caution">
    <text evidence="2">The sequence shown here is derived from an EMBL/GenBank/DDBJ whole genome shotgun (WGS) entry which is preliminary data.</text>
</comment>
<protein>
    <submittedName>
        <fullName evidence="2">Uncharacterized protein</fullName>
    </submittedName>
</protein>
<evidence type="ECO:0000313" key="2">
    <source>
        <dbReference type="EMBL" id="KAG5462210.1"/>
    </source>
</evidence>
<dbReference type="Proteomes" id="UP000673691">
    <property type="component" value="Unassembled WGS sequence"/>
</dbReference>
<feature type="compositionally biased region" description="Basic and acidic residues" evidence="1">
    <location>
        <begin position="130"/>
        <end position="141"/>
    </location>
</feature>
<gene>
    <name evidence="2" type="ORF">BJ554DRAFT_5491</name>
</gene>
<proteinExistence type="predicted"/>
<dbReference type="EMBL" id="JAEFCI010002476">
    <property type="protein sequence ID" value="KAG5462210.1"/>
    <property type="molecule type" value="Genomic_DNA"/>
</dbReference>
<sequence length="147" mass="16329">MFCSNGPHPDFTIKYQVTLAHPPPFRPHTGKIGDGRDVRRGADGIVGKLGVGDCNVGRRETDKALSQNYLVVNGRAEARVVLEVGGPKRAAEIRVRRQEEEGRIPGIARDPEVDGIGFEGRSIRDGNSPGKKEERKEEKRGYFYKLF</sequence>
<dbReference type="AlphaFoldDB" id="A0A8H7ZZL8"/>
<accession>A0A8H7ZZL8</accession>
<feature type="region of interest" description="Disordered" evidence="1">
    <location>
        <begin position="104"/>
        <end position="141"/>
    </location>
</feature>
<evidence type="ECO:0000256" key="1">
    <source>
        <dbReference type="SAM" id="MobiDB-lite"/>
    </source>
</evidence>
<evidence type="ECO:0000313" key="3">
    <source>
        <dbReference type="Proteomes" id="UP000673691"/>
    </source>
</evidence>
<name>A0A8H7ZZL8_9FUNG</name>
<organism evidence="2 3">
    <name type="scientific">Olpidium bornovanus</name>
    <dbReference type="NCBI Taxonomy" id="278681"/>
    <lineage>
        <taxon>Eukaryota</taxon>
        <taxon>Fungi</taxon>
        <taxon>Fungi incertae sedis</taxon>
        <taxon>Olpidiomycota</taxon>
        <taxon>Olpidiomycotina</taxon>
        <taxon>Olpidiomycetes</taxon>
        <taxon>Olpidiales</taxon>
        <taxon>Olpidiaceae</taxon>
        <taxon>Olpidium</taxon>
    </lineage>
</organism>